<dbReference type="OrthoDB" id="5762464at2"/>
<dbReference type="Proteomes" id="UP000068447">
    <property type="component" value="Chromosome"/>
</dbReference>
<evidence type="ECO:0000313" key="3">
    <source>
        <dbReference type="Proteomes" id="UP000068447"/>
    </source>
</evidence>
<organism evidence="2 3">
    <name type="scientific">Lacimicrobium alkaliphilum</name>
    <dbReference type="NCBI Taxonomy" id="1526571"/>
    <lineage>
        <taxon>Bacteria</taxon>
        <taxon>Pseudomonadati</taxon>
        <taxon>Pseudomonadota</taxon>
        <taxon>Gammaproteobacteria</taxon>
        <taxon>Alteromonadales</taxon>
        <taxon>Alteromonadaceae</taxon>
        <taxon>Lacimicrobium</taxon>
    </lineage>
</organism>
<dbReference type="STRING" id="1526571.AT746_12725"/>
<accession>A0A0U3AM42</accession>
<protein>
    <recommendedName>
        <fullName evidence="1">Flagellar hook-length control protein-like C-terminal domain-containing protein</fullName>
    </recommendedName>
</protein>
<reference evidence="2 3" key="1">
    <citation type="submission" date="2015-12" db="EMBL/GenBank/DDBJ databases">
        <title>Complete genome of Lacimicrobium alkaliphilum KCTC 32984.</title>
        <authorList>
            <person name="Kim S.-G."/>
            <person name="Lee Y.-J."/>
        </authorList>
    </citation>
    <scope>NUCLEOTIDE SEQUENCE [LARGE SCALE GENOMIC DNA]</scope>
    <source>
        <strain evidence="2 3">YelD216</strain>
    </source>
</reference>
<dbReference type="InterPro" id="IPR021136">
    <property type="entry name" value="Flagellar_hook_control-like_C"/>
</dbReference>
<evidence type="ECO:0000313" key="2">
    <source>
        <dbReference type="EMBL" id="ALS99042.1"/>
    </source>
</evidence>
<keyword evidence="3" id="KW-1185">Reference proteome</keyword>
<sequence>MSDILLSSQQQLASALQQLQSAGSSLPSGLSQQASQAIVRHLSGNQLLLQTQKGELQLPGRTLQGELSSGQSYTLSLDPKNSSRLIFSSPPALVPAGRTDTGTITLTQLIPKALAELLLAQTLTDSGTALSDKLLASVKTQNGGLTMPASVLSSQANRLILQMADTQVQVQLPKPPPEFSKGQIVQLQYQKSGEWTLNAAPKSTNAPPSQSAIKVTLPANQPSPLALILPKNNPITLTQGSAELLQRTPAPALQPLMPLINQLRTTADAATLVVKDSGKVSLNLTLSNPAIKASIDLSSANKQQLQQLLPPLTGHKSSPAAENILTRAESTAQSLPLPQQSAGIVSSAVPKAPAEGISYQSLQVLLRRLHSIQESPAQSLGRIEQALKDSTIGQSESAKVIQQITQQLGQSLPKGSEQDATQLRALLSQPAMALTPLSLTTNTNQQGFLGGLITLLQLSLAARQTRNQPSQGERLAERLSGMLENLTGGNRVSPRGLADFAQAEQRHQLIRNLNLLLASHTAHKAGSAESLLQGQDSFYYSLPIGPDSNRKDIELLIRREPPPEEKNKQQQGPNKQWHLTMKLEIGEQGGLLAKARLYETQLELDFYAANDRLKDQVIAFLPLLKKRFQELGIDISHSQCQLGKIPQHLKQRPYQVFETQA</sequence>
<dbReference type="AlphaFoldDB" id="A0A0U3AM42"/>
<dbReference type="RefSeq" id="WP_062480869.1">
    <property type="nucleotide sequence ID" value="NZ_CP013650.1"/>
</dbReference>
<name>A0A0U3AM42_9ALTE</name>
<gene>
    <name evidence="2" type="ORF">AT746_12725</name>
</gene>
<dbReference type="EMBL" id="CP013650">
    <property type="protein sequence ID" value="ALS99042.1"/>
    <property type="molecule type" value="Genomic_DNA"/>
</dbReference>
<feature type="domain" description="Flagellar hook-length control protein-like C-terminal" evidence="1">
    <location>
        <begin position="566"/>
        <end position="643"/>
    </location>
</feature>
<dbReference type="KEGG" id="lal:AT746_12725"/>
<evidence type="ECO:0000259" key="1">
    <source>
        <dbReference type="Pfam" id="PF02120"/>
    </source>
</evidence>
<proteinExistence type="predicted"/>
<dbReference type="Pfam" id="PF02120">
    <property type="entry name" value="Flg_hook"/>
    <property type="match status" value="1"/>
</dbReference>